<organism evidence="2 3">
    <name type="scientific">Methylocystis bryophila</name>
    <dbReference type="NCBI Taxonomy" id="655015"/>
    <lineage>
        <taxon>Bacteria</taxon>
        <taxon>Pseudomonadati</taxon>
        <taxon>Pseudomonadota</taxon>
        <taxon>Alphaproteobacteria</taxon>
        <taxon>Hyphomicrobiales</taxon>
        <taxon>Methylocystaceae</taxon>
        <taxon>Methylocystis</taxon>
    </lineage>
</organism>
<keyword evidence="3" id="KW-1185">Reference proteome</keyword>
<gene>
    <name evidence="2" type="ORF">B1812_13610</name>
</gene>
<accession>A0A1W6MWP5</accession>
<protein>
    <submittedName>
        <fullName evidence="2">Uncharacterized protein</fullName>
    </submittedName>
</protein>
<keyword evidence="1" id="KW-0472">Membrane</keyword>
<evidence type="ECO:0000313" key="2">
    <source>
        <dbReference type="EMBL" id="ARN81946.1"/>
    </source>
</evidence>
<dbReference type="RefSeq" id="WP_085772063.1">
    <property type="nucleotide sequence ID" value="NZ_AP027149.1"/>
</dbReference>
<keyword evidence="1" id="KW-0812">Transmembrane</keyword>
<proteinExistence type="predicted"/>
<dbReference type="KEGG" id="mbry:B1812_13610"/>
<reference evidence="2 3" key="1">
    <citation type="submission" date="2017-02" db="EMBL/GenBank/DDBJ databases">
        <authorList>
            <person name="Peterson S.W."/>
        </authorList>
    </citation>
    <scope>NUCLEOTIDE SEQUENCE [LARGE SCALE GENOMIC DNA]</scope>
    <source>
        <strain evidence="2 3">S285</strain>
    </source>
</reference>
<dbReference type="EMBL" id="CP019948">
    <property type="protein sequence ID" value="ARN81946.1"/>
    <property type="molecule type" value="Genomic_DNA"/>
</dbReference>
<keyword evidence="1" id="KW-1133">Transmembrane helix</keyword>
<name>A0A1W6MWP5_9HYPH</name>
<feature type="transmembrane region" description="Helical" evidence="1">
    <location>
        <begin position="46"/>
        <end position="63"/>
    </location>
</feature>
<evidence type="ECO:0000313" key="3">
    <source>
        <dbReference type="Proteomes" id="UP000193978"/>
    </source>
</evidence>
<feature type="transmembrane region" description="Helical" evidence="1">
    <location>
        <begin position="75"/>
        <end position="92"/>
    </location>
</feature>
<dbReference type="AlphaFoldDB" id="A0A1W6MWP5"/>
<sequence length="292" mass="32578">MPTTKVITAVLLSIAVTLIVAALVVPQISETYNVNLPAFLLNPISYIASLFILGICLHFLLTIQGDNTSLRTKDFAFLAEAIVSASLVGLLIEAPHISKVFIERIEKTEKDIGAGLMENRHNTNTKLDDIRNLILSMPRQQQAPIDPQGTWLYVIHGDKQTPIHSGVVYVRRSNDDSINISGQRLCTNNGHNKLEKLKGNGLHWEADDAYIHAGDRNKLTYVFRFKNTNEAGYASIDLYGNPIEQMMGTYSGFAPSTLFGEIRYKKVSPQPFFDTSKINDGKYCDESFLDVR</sequence>
<dbReference type="Proteomes" id="UP000193978">
    <property type="component" value="Chromosome"/>
</dbReference>
<evidence type="ECO:0000256" key="1">
    <source>
        <dbReference type="SAM" id="Phobius"/>
    </source>
</evidence>